<organism evidence="2">
    <name type="scientific">Aegilops tauschii</name>
    <name type="common">Tausch's goatgrass</name>
    <name type="synonym">Aegilops squarrosa</name>
    <dbReference type="NCBI Taxonomy" id="37682"/>
    <lineage>
        <taxon>Eukaryota</taxon>
        <taxon>Viridiplantae</taxon>
        <taxon>Streptophyta</taxon>
        <taxon>Embryophyta</taxon>
        <taxon>Tracheophyta</taxon>
        <taxon>Spermatophyta</taxon>
        <taxon>Magnoliopsida</taxon>
        <taxon>Liliopsida</taxon>
        <taxon>Poales</taxon>
        <taxon>Poaceae</taxon>
        <taxon>BOP clade</taxon>
        <taxon>Pooideae</taxon>
        <taxon>Triticodae</taxon>
        <taxon>Triticeae</taxon>
        <taxon>Triticinae</taxon>
        <taxon>Aegilops</taxon>
    </lineage>
</organism>
<feature type="domain" description="KIB1-4 beta-propeller" evidence="1">
    <location>
        <begin position="49"/>
        <end position="220"/>
    </location>
</feature>
<reference evidence="2" key="1">
    <citation type="submission" date="2015-06" db="UniProtKB">
        <authorList>
            <consortium name="EnsemblPlants"/>
        </authorList>
    </citation>
    <scope>IDENTIFICATION</scope>
</reference>
<dbReference type="InterPro" id="IPR005174">
    <property type="entry name" value="KIB1-4_b-propeller"/>
</dbReference>
<dbReference type="EnsemblPlants" id="EMT07042">
    <property type="protein sequence ID" value="EMT07042"/>
    <property type="gene ID" value="F775_15027"/>
</dbReference>
<dbReference type="Pfam" id="PF03478">
    <property type="entry name" value="Beta-prop_KIB1-4"/>
    <property type="match status" value="1"/>
</dbReference>
<proteinExistence type="predicted"/>
<dbReference type="ExpressionAtlas" id="M8BVT2">
    <property type="expression patterns" value="baseline"/>
</dbReference>
<protein>
    <recommendedName>
        <fullName evidence="1">KIB1-4 beta-propeller domain-containing protein</fullName>
    </recommendedName>
</protein>
<dbReference type="PANTHER" id="PTHR33110">
    <property type="entry name" value="F-BOX/KELCH-REPEAT PROTEIN-RELATED"/>
    <property type="match status" value="1"/>
</dbReference>
<dbReference type="AlphaFoldDB" id="M8BVT2"/>
<evidence type="ECO:0000313" key="2">
    <source>
        <dbReference type="EnsemblPlants" id="EMT07042"/>
    </source>
</evidence>
<sequence>MPPHTTAGDGSVKRRSAAAGGWPNLHPDLLREVYARLESPLDRIRLAAACTSFASTHPRRPVFPWLLLDSSGHDKAKRMRCYCPESDKVLPYVQLPLPGNFVRRSLIGCHDGGWVAWWISPPSKGGSSAYNTPPKTRKIIFSSPPTSNGCILAAITSMNNVVVCRLSHPKAGWSTRKYFQDRKLMDIAFYGGELHGLTKYSGRLTKINISVNKRGTLVLKTVVLVTIPNPYPETRFLEYNSFCFCIR</sequence>
<evidence type="ECO:0000259" key="1">
    <source>
        <dbReference type="Pfam" id="PF03478"/>
    </source>
</evidence>
<accession>M8BVT2</accession>
<name>M8BVT2_AEGTA</name>
<dbReference type="PANTHER" id="PTHR33110:SF38">
    <property type="entry name" value="DUF295 DOMAIN-CONTAINING PROTEIN"/>
    <property type="match status" value="1"/>
</dbReference>